<comment type="caution">
    <text evidence="1">The sequence shown here is derived from an EMBL/GenBank/DDBJ whole genome shotgun (WGS) entry which is preliminary data.</text>
</comment>
<keyword evidence="2" id="KW-1185">Reference proteome</keyword>
<name>A0A6G0ZEM2_APHCR</name>
<reference evidence="1 2" key="1">
    <citation type="submission" date="2019-08" db="EMBL/GenBank/DDBJ databases">
        <title>Whole genome of Aphis craccivora.</title>
        <authorList>
            <person name="Voronova N.V."/>
            <person name="Shulinski R.S."/>
            <person name="Bandarenka Y.V."/>
            <person name="Zhorov D.G."/>
            <person name="Warner D."/>
        </authorList>
    </citation>
    <scope>NUCLEOTIDE SEQUENCE [LARGE SCALE GENOMIC DNA]</scope>
    <source>
        <strain evidence="1">180601</strain>
        <tissue evidence="1">Whole Body</tissue>
    </source>
</reference>
<organism evidence="1 2">
    <name type="scientific">Aphis craccivora</name>
    <name type="common">Cowpea aphid</name>
    <dbReference type="NCBI Taxonomy" id="307492"/>
    <lineage>
        <taxon>Eukaryota</taxon>
        <taxon>Metazoa</taxon>
        <taxon>Ecdysozoa</taxon>
        <taxon>Arthropoda</taxon>
        <taxon>Hexapoda</taxon>
        <taxon>Insecta</taxon>
        <taxon>Pterygota</taxon>
        <taxon>Neoptera</taxon>
        <taxon>Paraneoptera</taxon>
        <taxon>Hemiptera</taxon>
        <taxon>Sternorrhyncha</taxon>
        <taxon>Aphidomorpha</taxon>
        <taxon>Aphidoidea</taxon>
        <taxon>Aphididae</taxon>
        <taxon>Aphidini</taxon>
        <taxon>Aphis</taxon>
        <taxon>Aphis</taxon>
    </lineage>
</organism>
<sequence>MCTSYFVFCKHRLQITYFFESKSNNPRYSIQMFPPRVTRYVVYYVHINSPRQNVEIGLEKKINNNIKTF</sequence>
<accession>A0A6G0ZEM2</accession>
<evidence type="ECO:0000313" key="1">
    <source>
        <dbReference type="EMBL" id="KAF0769086.1"/>
    </source>
</evidence>
<gene>
    <name evidence="1" type="ORF">FWK35_00006943</name>
</gene>
<dbReference type="AlphaFoldDB" id="A0A6G0ZEM2"/>
<proteinExistence type="predicted"/>
<evidence type="ECO:0000313" key="2">
    <source>
        <dbReference type="Proteomes" id="UP000478052"/>
    </source>
</evidence>
<dbReference type="EMBL" id="VUJU01000653">
    <property type="protein sequence ID" value="KAF0769086.1"/>
    <property type="molecule type" value="Genomic_DNA"/>
</dbReference>
<dbReference type="Proteomes" id="UP000478052">
    <property type="component" value="Unassembled WGS sequence"/>
</dbReference>
<protein>
    <submittedName>
        <fullName evidence="1">Uncharacterized protein</fullName>
    </submittedName>
</protein>